<dbReference type="InterPro" id="IPR029033">
    <property type="entry name" value="His_PPase_superfam"/>
</dbReference>
<comment type="caution">
    <text evidence="1">The sequence shown here is derived from an EMBL/GenBank/DDBJ whole genome shotgun (WGS) entry which is preliminary data.</text>
</comment>
<evidence type="ECO:0000313" key="2">
    <source>
        <dbReference type="Proteomes" id="UP001500840"/>
    </source>
</evidence>
<dbReference type="InterPro" id="IPR013078">
    <property type="entry name" value="His_Pase_superF_clade-1"/>
</dbReference>
<keyword evidence="2" id="KW-1185">Reference proteome</keyword>
<evidence type="ECO:0000313" key="1">
    <source>
        <dbReference type="EMBL" id="GAA4444656.1"/>
    </source>
</evidence>
<dbReference type="EMBL" id="BAABGA010000006">
    <property type="protein sequence ID" value="GAA4444656.1"/>
    <property type="molecule type" value="Genomic_DNA"/>
</dbReference>
<evidence type="ECO:0008006" key="3">
    <source>
        <dbReference type="Google" id="ProtNLM"/>
    </source>
</evidence>
<protein>
    <recommendedName>
        <fullName evidence="3">Histidine phosphatase superfamily (Branch 1)</fullName>
    </recommendedName>
</protein>
<accession>A0ABP8M890</accession>
<dbReference type="Gene3D" id="3.40.50.1240">
    <property type="entry name" value="Phosphoglycerate mutase-like"/>
    <property type="match status" value="1"/>
</dbReference>
<gene>
    <name evidence="1" type="ORF">GCM10023156_03260</name>
</gene>
<dbReference type="SUPFAM" id="SSF53254">
    <property type="entry name" value="Phosphoglycerate mutase-like"/>
    <property type="match status" value="1"/>
</dbReference>
<dbReference type="Proteomes" id="UP001500840">
    <property type="component" value="Unassembled WGS sequence"/>
</dbReference>
<dbReference type="Pfam" id="PF00300">
    <property type="entry name" value="His_Phos_1"/>
    <property type="match status" value="1"/>
</dbReference>
<organism evidence="1 2">
    <name type="scientific">Novipirellula rosea</name>
    <dbReference type="NCBI Taxonomy" id="1031540"/>
    <lineage>
        <taxon>Bacteria</taxon>
        <taxon>Pseudomonadati</taxon>
        <taxon>Planctomycetota</taxon>
        <taxon>Planctomycetia</taxon>
        <taxon>Pirellulales</taxon>
        <taxon>Pirellulaceae</taxon>
        <taxon>Novipirellula</taxon>
    </lineage>
</organism>
<name>A0ABP8M890_9BACT</name>
<proteinExistence type="predicted"/>
<sequence length="145" mass="16324">MSLWDIDREEISKRLRNDVMWTKRICLFLAAGFWVSLAPMISFAETNPAARTGESGLKIFYIRHAEGGHNVAADWADVPKDTWPAYVGDPDVFTREGKAQQAAVAGKLTKYDFDFIATSPMWRCRNTILPYLKETESKAETASSS</sequence>
<reference evidence="2" key="1">
    <citation type="journal article" date="2019" name="Int. J. Syst. Evol. Microbiol.">
        <title>The Global Catalogue of Microorganisms (GCM) 10K type strain sequencing project: providing services to taxonomists for standard genome sequencing and annotation.</title>
        <authorList>
            <consortium name="The Broad Institute Genomics Platform"/>
            <consortium name="The Broad Institute Genome Sequencing Center for Infectious Disease"/>
            <person name="Wu L."/>
            <person name="Ma J."/>
        </authorList>
    </citation>
    <scope>NUCLEOTIDE SEQUENCE [LARGE SCALE GENOMIC DNA]</scope>
    <source>
        <strain evidence="2">JCM 17759</strain>
    </source>
</reference>